<proteinExistence type="predicted"/>
<reference evidence="7 8" key="1">
    <citation type="submission" date="2017-12" db="EMBL/GenBank/DDBJ databases">
        <title>Hemimetabolous genomes reveal molecular basis of termite eusociality.</title>
        <authorList>
            <person name="Harrison M.C."/>
            <person name="Jongepier E."/>
            <person name="Robertson H.M."/>
            <person name="Arning N."/>
            <person name="Bitard-Feildel T."/>
            <person name="Chao H."/>
            <person name="Childers C.P."/>
            <person name="Dinh H."/>
            <person name="Doddapaneni H."/>
            <person name="Dugan S."/>
            <person name="Gowin J."/>
            <person name="Greiner C."/>
            <person name="Han Y."/>
            <person name="Hu H."/>
            <person name="Hughes D.S.T."/>
            <person name="Huylmans A.-K."/>
            <person name="Kemena C."/>
            <person name="Kremer L.P.M."/>
            <person name="Lee S.L."/>
            <person name="Lopez-Ezquerra A."/>
            <person name="Mallet L."/>
            <person name="Monroy-Kuhn J.M."/>
            <person name="Moser A."/>
            <person name="Murali S.C."/>
            <person name="Muzny D.M."/>
            <person name="Otani S."/>
            <person name="Piulachs M.-D."/>
            <person name="Poelchau M."/>
            <person name="Qu J."/>
            <person name="Schaub F."/>
            <person name="Wada-Katsumata A."/>
            <person name="Worley K.C."/>
            <person name="Xie Q."/>
            <person name="Ylla G."/>
            <person name="Poulsen M."/>
            <person name="Gibbs R.A."/>
            <person name="Schal C."/>
            <person name="Richards S."/>
            <person name="Belles X."/>
            <person name="Korb J."/>
            <person name="Bornberg-Bauer E."/>
        </authorList>
    </citation>
    <scope>NUCLEOTIDE SEQUENCE [LARGE SCALE GENOMIC DNA]</scope>
    <source>
        <tissue evidence="7">Whole body</tissue>
    </source>
</reference>
<feature type="region of interest" description="Disordered" evidence="5">
    <location>
        <begin position="1216"/>
        <end position="1281"/>
    </location>
</feature>
<dbReference type="Proteomes" id="UP000235965">
    <property type="component" value="Unassembled WGS sequence"/>
</dbReference>
<dbReference type="STRING" id="105785.A0A2J7QF08"/>
<gene>
    <name evidence="7" type="ORF">B7P43_G07846</name>
</gene>
<feature type="compositionally biased region" description="Low complexity" evidence="5">
    <location>
        <begin position="861"/>
        <end position="873"/>
    </location>
</feature>
<evidence type="ECO:0000256" key="3">
    <source>
        <dbReference type="ARBA" id="ARBA00023242"/>
    </source>
</evidence>
<feature type="compositionally biased region" description="Basic and acidic residues" evidence="5">
    <location>
        <begin position="891"/>
        <end position="902"/>
    </location>
</feature>
<dbReference type="SUPFAM" id="SSF47762">
    <property type="entry name" value="PAH2 domain"/>
    <property type="match status" value="3"/>
</dbReference>
<evidence type="ECO:0000256" key="2">
    <source>
        <dbReference type="ARBA" id="ARBA00022491"/>
    </source>
</evidence>
<dbReference type="GO" id="GO:0000122">
    <property type="term" value="P:negative regulation of transcription by RNA polymerase II"/>
    <property type="evidence" value="ECO:0007669"/>
    <property type="project" value="TreeGrafter"/>
</dbReference>
<evidence type="ECO:0000256" key="5">
    <source>
        <dbReference type="SAM" id="MobiDB-lite"/>
    </source>
</evidence>
<feature type="compositionally biased region" description="Polar residues" evidence="5">
    <location>
        <begin position="403"/>
        <end position="414"/>
    </location>
</feature>
<dbReference type="Pfam" id="PF16879">
    <property type="entry name" value="Sin3a_C"/>
    <property type="match status" value="1"/>
</dbReference>
<dbReference type="InterPro" id="IPR031693">
    <property type="entry name" value="Sin3_C"/>
</dbReference>
<feature type="domain" description="Histone deacetylase interacting" evidence="6">
    <location>
        <begin position="554"/>
        <end position="654"/>
    </location>
</feature>
<accession>A0A2J7QF08</accession>
<comment type="caution">
    <text evidence="7">The sequence shown here is derived from an EMBL/GenBank/DDBJ whole genome shotgun (WGS) entry which is preliminary data.</text>
</comment>
<dbReference type="Gene3D" id="1.20.1160.11">
    <property type="entry name" value="Paired amphipathic helix"/>
    <property type="match status" value="3"/>
</dbReference>
<protein>
    <submittedName>
        <fullName evidence="7">Paired amphipathic helix protein Sin3a</fullName>
    </submittedName>
</protein>
<sequence>MKEFKSQSIDTPGVIQRVSNLFKGHPELIVGFNTFLPPGYKIEVQANDQGYAFQVSVSMPSPTAATTTLVHTPGSITHHSIIPTTLSSPVGSAGLAGVPTCGTGGVGSAQHVGNAVGSIPGGPAAAPGKPSLSLHSGSSSHHSGSSLGGSTGSSHHVVSSVPSGTSSSPGSGAGSLSTVSSGQQHHGYAPTPNNSAIHHNNSHHGHGHGPVTQAQAMSQAAHQAVSQALSHAESGTGGAIHPTPQSQPVEFNHAINYVNKIKNRFQGQPDKYKRFLEILHTYQKEQRNLKEGLSTPGKHLTEAEVYSQVAKLFENQEDLLAEFGQFLPDATSHQAALSNKGASSDHSSIAKKPSSGLKPGYNNSCTSGAGSRHEGGGGALSSGLSDRSGLGKFGHSGHSSSGQVKRSPSFSTSAPAAHGPPTKKHKMASLRDVSLTEAGKYGSLNDYAFFDKARKALKNQDVYENFLRCLVLFNQEIVSKSELVQLVTPFLGKFPELFRWFKDFLGHNEGSGGAASAVGGPQGPGAVGVEAISNNVARQDRPVGDLAMEIDYTTCKRLGASYCALPKSYVQPKCSGRTALCKEVLNDTWVSFPTWSEDSTFVTSRKTQYEEYIYRCEDERFELDVVIETNAATIRVLEGVHKKLSRLSPEEVAKFHLDDCLGGCSPTIHQRALRRIYGDKAQDIIDGLKKNPVVAVPVVLRRLKAKEEEWREAQKGFNKIWREQNEKYYLKSLDHQGINFKQNDVKALRSKSLFNEIETLYDERHEQAEEGSGEVASGPHLLLPYKDKTVLDDAANLLIHHVKRQTGIHKEDKQRIKQLLRQFVPDLFFHPRQELSEDEREEEDEKEEVDMDGCPTSNGNPSGSASGTTSIGAPGNGNCSAGVIGGNGKGRKSDMPIKKDPDTGGGSGGEGENKHGDGDIKPPLHAVATHPDECYTLMFGNNHWYLFLRLHQILCERLTRMYERAVALAAEEAKMRQGRKESTAVALRLKPKSEIEVEDYYPAFLDMVKNVLDGNMDSNAYEDTLREMFGIHAYIAFTLDKVVTYAVRQLQYLVSDESCQECMELLQQEQRRGSAGGLCSTAHKRAAAELAYQRRAEQALADENCFKIYVYKHDCKLTLELLDTEMEEPEPVAETEKWSSYVERYANSGVDGVAGSNTGAVAVEGTEHQDHRMETSADEADELEPFLGGRHRRKPVFLPRNVRLWRKYSCQIRQPLDRPGIEKKGRSKQQESGTEATETSQSDSAETSNSPGKQPDCKTKCSSEDERTSEGGVGEEHGSNCRLNNVTGNGMAIVAADNTQCRFNINAYRMVFVVNKENLLYRRQALHRARQSHSSVSLRLSCKFRGWHGGWASQHVSDSQHKVCVDWLMGRGEGVVPNRTRVLTDNDVARPPYRSYNRYRVDRLVAAGGGNEP</sequence>
<feature type="compositionally biased region" description="Polar residues" evidence="5">
    <location>
        <begin position="337"/>
        <end position="347"/>
    </location>
</feature>
<dbReference type="InParanoid" id="A0A2J7QF08"/>
<feature type="compositionally biased region" description="Basic and acidic residues" evidence="5">
    <location>
        <begin position="911"/>
        <end position="922"/>
    </location>
</feature>
<feature type="compositionally biased region" description="Acidic residues" evidence="5">
    <location>
        <begin position="836"/>
        <end position="851"/>
    </location>
</feature>
<comment type="subcellular location">
    <subcellularLocation>
        <location evidence="1 4">Nucleus</location>
    </subcellularLocation>
</comment>
<dbReference type="PANTHER" id="PTHR12346">
    <property type="entry name" value="SIN3B-RELATED"/>
    <property type="match status" value="1"/>
</dbReference>
<dbReference type="GO" id="GO:0070822">
    <property type="term" value="C:Sin3-type complex"/>
    <property type="evidence" value="ECO:0007669"/>
    <property type="project" value="TreeGrafter"/>
</dbReference>
<dbReference type="PANTHER" id="PTHR12346:SF0">
    <property type="entry name" value="SIN3A, ISOFORM G"/>
    <property type="match status" value="1"/>
</dbReference>
<feature type="compositionally biased region" description="Basic and acidic residues" evidence="5">
    <location>
        <begin position="1166"/>
        <end position="1175"/>
    </location>
</feature>
<evidence type="ECO:0000313" key="8">
    <source>
        <dbReference type="Proteomes" id="UP000235965"/>
    </source>
</evidence>
<dbReference type="InterPro" id="IPR003822">
    <property type="entry name" value="PAH"/>
</dbReference>
<evidence type="ECO:0000313" key="7">
    <source>
        <dbReference type="EMBL" id="PNF27165.1"/>
    </source>
</evidence>
<dbReference type="InterPro" id="IPR039774">
    <property type="entry name" value="Sin3-like"/>
</dbReference>
<dbReference type="FunCoup" id="A0A2J7QF08">
    <property type="interactions" value="1523"/>
</dbReference>
<dbReference type="EMBL" id="NEVH01015304">
    <property type="protein sequence ID" value="PNF27165.1"/>
    <property type="molecule type" value="Genomic_DNA"/>
</dbReference>
<dbReference type="InterPro" id="IPR013194">
    <property type="entry name" value="HDAC_interact_dom"/>
</dbReference>
<dbReference type="InterPro" id="IPR036600">
    <property type="entry name" value="PAH_sf"/>
</dbReference>
<feature type="compositionally biased region" description="Low complexity" evidence="5">
    <location>
        <begin position="152"/>
        <end position="178"/>
    </location>
</feature>
<dbReference type="GO" id="GO:0003714">
    <property type="term" value="F:transcription corepressor activity"/>
    <property type="evidence" value="ECO:0007669"/>
    <property type="project" value="InterPro"/>
</dbReference>
<dbReference type="OrthoDB" id="10265969at2759"/>
<feature type="compositionally biased region" description="Low complexity" evidence="5">
    <location>
        <begin position="121"/>
        <end position="145"/>
    </location>
</feature>
<dbReference type="FunFam" id="1.20.1160.11:FF:000002">
    <property type="entry name" value="Paired amphipathic helix protein SIN3"/>
    <property type="match status" value="1"/>
</dbReference>
<organism evidence="7 8">
    <name type="scientific">Cryptotermes secundus</name>
    <dbReference type="NCBI Taxonomy" id="105785"/>
    <lineage>
        <taxon>Eukaryota</taxon>
        <taxon>Metazoa</taxon>
        <taxon>Ecdysozoa</taxon>
        <taxon>Arthropoda</taxon>
        <taxon>Hexapoda</taxon>
        <taxon>Insecta</taxon>
        <taxon>Pterygota</taxon>
        <taxon>Neoptera</taxon>
        <taxon>Polyneoptera</taxon>
        <taxon>Dictyoptera</taxon>
        <taxon>Blattodea</taxon>
        <taxon>Blattoidea</taxon>
        <taxon>Termitoidae</taxon>
        <taxon>Kalotermitidae</taxon>
        <taxon>Cryptotermitinae</taxon>
        <taxon>Cryptotermes</taxon>
    </lineage>
</organism>
<keyword evidence="3 4" id="KW-0539">Nucleus</keyword>
<feature type="region of interest" description="Disordered" evidence="5">
    <location>
        <begin position="337"/>
        <end position="429"/>
    </location>
</feature>
<feature type="region of interest" description="Disordered" evidence="5">
    <location>
        <begin position="1166"/>
        <end position="1187"/>
    </location>
</feature>
<dbReference type="FunFam" id="1.20.1160.11:FF:000004">
    <property type="entry name" value="Paired amphipathic helix protein Sin3a"/>
    <property type="match status" value="1"/>
</dbReference>
<feature type="compositionally biased region" description="Polar residues" evidence="5">
    <location>
        <begin position="1230"/>
        <end position="1252"/>
    </location>
</feature>
<feature type="compositionally biased region" description="Low complexity" evidence="5">
    <location>
        <begin position="213"/>
        <end position="232"/>
    </location>
</feature>
<evidence type="ECO:0000256" key="4">
    <source>
        <dbReference type="PROSITE-ProRule" id="PRU00810"/>
    </source>
</evidence>
<dbReference type="Pfam" id="PF08295">
    <property type="entry name" value="Sin3_corepress"/>
    <property type="match status" value="1"/>
</dbReference>
<evidence type="ECO:0000259" key="6">
    <source>
        <dbReference type="SMART" id="SM00761"/>
    </source>
</evidence>
<keyword evidence="8" id="KW-1185">Reference proteome</keyword>
<feature type="region of interest" description="Disordered" evidence="5">
    <location>
        <begin position="118"/>
        <end position="247"/>
    </location>
</feature>
<dbReference type="Pfam" id="PF02671">
    <property type="entry name" value="PAH"/>
    <property type="match status" value="3"/>
</dbReference>
<feature type="region of interest" description="Disordered" evidence="5">
    <location>
        <begin position="831"/>
        <end position="924"/>
    </location>
</feature>
<evidence type="ECO:0000256" key="1">
    <source>
        <dbReference type="ARBA" id="ARBA00004123"/>
    </source>
</evidence>
<name>A0A2J7QF08_9NEOP</name>
<feature type="compositionally biased region" description="Low complexity" evidence="5">
    <location>
        <begin position="381"/>
        <end position="390"/>
    </location>
</feature>
<dbReference type="PROSITE" id="PS51477">
    <property type="entry name" value="PAH"/>
    <property type="match status" value="3"/>
</dbReference>
<keyword evidence="2" id="KW-0678">Repressor</keyword>
<feature type="compositionally biased region" description="Basic and acidic residues" evidence="5">
    <location>
        <begin position="1255"/>
        <end position="1279"/>
    </location>
</feature>
<dbReference type="SMART" id="SM00761">
    <property type="entry name" value="HDAC_interact"/>
    <property type="match status" value="1"/>
</dbReference>